<keyword evidence="2 8" id="KW-0813">Transport</keyword>
<protein>
    <submittedName>
        <fullName evidence="10">ABC transporter permease</fullName>
    </submittedName>
</protein>
<feature type="transmembrane region" description="Helical" evidence="8">
    <location>
        <begin position="79"/>
        <end position="101"/>
    </location>
</feature>
<keyword evidence="11" id="KW-1185">Reference proteome</keyword>
<evidence type="ECO:0000256" key="2">
    <source>
        <dbReference type="ARBA" id="ARBA00022448"/>
    </source>
</evidence>
<dbReference type="PANTHER" id="PTHR43357">
    <property type="entry name" value="INNER MEMBRANE ABC TRANSPORTER PERMEASE PROTEIN YDCV"/>
    <property type="match status" value="1"/>
</dbReference>
<sequence>MTVLGLSPYAEPQERLARFGLIVFVTLVLLFLVAPLLVVVPLSFSDDPFFSFPVKAYSLRWFRDFFGDDRWMASLSNSAITAVFTTILATTLGTMAALGLSRPSFPFRRTVNAILIAPMIVPVVIVAVGDYLLYGHAGLTNTRTGLVLAHTVLASPFVVITVTATLATYDTTLTQAARSLGASSLSAFLRVTLPVILPGVVAGAVFAIATSFDEVVVALFMTSAEQRTLPVQMFSGIRDQINPTIMAAATMLLCVSTILFVVVAWLGARGRNL</sequence>
<comment type="similarity">
    <text evidence="8">Belongs to the binding-protein-dependent transport system permease family.</text>
</comment>
<evidence type="ECO:0000256" key="7">
    <source>
        <dbReference type="ARBA" id="ARBA00023136"/>
    </source>
</evidence>
<comment type="caution">
    <text evidence="10">The sequence shown here is derived from an EMBL/GenBank/DDBJ whole genome shotgun (WGS) entry which is preliminary data.</text>
</comment>
<keyword evidence="7 8" id="KW-0472">Membrane</keyword>
<keyword evidence="5 8" id="KW-0812">Transmembrane</keyword>
<dbReference type="Gene3D" id="1.10.3720.10">
    <property type="entry name" value="MetI-like"/>
    <property type="match status" value="1"/>
</dbReference>
<feature type="transmembrane region" description="Helical" evidence="8">
    <location>
        <begin position="245"/>
        <end position="268"/>
    </location>
</feature>
<proteinExistence type="inferred from homology"/>
<accession>A0AA41Z255</accession>
<evidence type="ECO:0000256" key="4">
    <source>
        <dbReference type="ARBA" id="ARBA00022519"/>
    </source>
</evidence>
<evidence type="ECO:0000256" key="6">
    <source>
        <dbReference type="ARBA" id="ARBA00022989"/>
    </source>
</evidence>
<evidence type="ECO:0000259" key="9">
    <source>
        <dbReference type="PROSITE" id="PS50928"/>
    </source>
</evidence>
<dbReference type="GO" id="GO:0055085">
    <property type="term" value="P:transmembrane transport"/>
    <property type="evidence" value="ECO:0007669"/>
    <property type="project" value="InterPro"/>
</dbReference>
<evidence type="ECO:0000256" key="3">
    <source>
        <dbReference type="ARBA" id="ARBA00022475"/>
    </source>
</evidence>
<keyword evidence="4" id="KW-0997">Cell inner membrane</keyword>
<dbReference type="AlphaFoldDB" id="A0AA41Z255"/>
<name>A0AA41Z255_9HYPH</name>
<dbReference type="Pfam" id="PF00528">
    <property type="entry name" value="BPD_transp_1"/>
    <property type="match status" value="1"/>
</dbReference>
<comment type="subcellular location">
    <subcellularLocation>
        <location evidence="1">Cell inner membrane</location>
        <topology evidence="1">Multi-pass membrane protein</topology>
    </subcellularLocation>
    <subcellularLocation>
        <location evidence="8">Cell membrane</location>
        <topology evidence="8">Multi-pass membrane protein</topology>
    </subcellularLocation>
</comment>
<dbReference type="PANTHER" id="PTHR43357:SF4">
    <property type="entry name" value="INNER MEMBRANE ABC TRANSPORTER PERMEASE PROTEIN YDCV"/>
    <property type="match status" value="1"/>
</dbReference>
<dbReference type="GO" id="GO:0005886">
    <property type="term" value="C:plasma membrane"/>
    <property type="evidence" value="ECO:0007669"/>
    <property type="project" value="UniProtKB-SubCell"/>
</dbReference>
<feature type="transmembrane region" description="Helical" evidence="8">
    <location>
        <begin position="188"/>
        <end position="212"/>
    </location>
</feature>
<keyword evidence="6 8" id="KW-1133">Transmembrane helix</keyword>
<evidence type="ECO:0000313" key="10">
    <source>
        <dbReference type="EMBL" id="MCW6512339.1"/>
    </source>
</evidence>
<dbReference type="InterPro" id="IPR000515">
    <property type="entry name" value="MetI-like"/>
</dbReference>
<evidence type="ECO:0000256" key="1">
    <source>
        <dbReference type="ARBA" id="ARBA00004429"/>
    </source>
</evidence>
<dbReference type="EMBL" id="JAMOIM010000047">
    <property type="protein sequence ID" value="MCW6512339.1"/>
    <property type="molecule type" value="Genomic_DNA"/>
</dbReference>
<evidence type="ECO:0000256" key="5">
    <source>
        <dbReference type="ARBA" id="ARBA00022692"/>
    </source>
</evidence>
<dbReference type="PROSITE" id="PS50928">
    <property type="entry name" value="ABC_TM1"/>
    <property type="match status" value="1"/>
</dbReference>
<evidence type="ECO:0000313" key="11">
    <source>
        <dbReference type="Proteomes" id="UP001165667"/>
    </source>
</evidence>
<dbReference type="SUPFAM" id="SSF161098">
    <property type="entry name" value="MetI-like"/>
    <property type="match status" value="1"/>
</dbReference>
<dbReference type="RefSeq" id="WP_282588714.1">
    <property type="nucleotide sequence ID" value="NZ_JAMOIM010000047.1"/>
</dbReference>
<feature type="transmembrane region" description="Helical" evidence="8">
    <location>
        <begin position="113"/>
        <end position="134"/>
    </location>
</feature>
<dbReference type="Proteomes" id="UP001165667">
    <property type="component" value="Unassembled WGS sequence"/>
</dbReference>
<feature type="domain" description="ABC transmembrane type-1" evidence="9">
    <location>
        <begin position="75"/>
        <end position="263"/>
    </location>
</feature>
<dbReference type="CDD" id="cd06261">
    <property type="entry name" value="TM_PBP2"/>
    <property type="match status" value="1"/>
</dbReference>
<dbReference type="InterPro" id="IPR035906">
    <property type="entry name" value="MetI-like_sf"/>
</dbReference>
<gene>
    <name evidence="10" type="ORF">M8523_30935</name>
</gene>
<feature type="transmembrane region" description="Helical" evidence="8">
    <location>
        <begin position="21"/>
        <end position="44"/>
    </location>
</feature>
<evidence type="ECO:0000256" key="8">
    <source>
        <dbReference type="RuleBase" id="RU363032"/>
    </source>
</evidence>
<feature type="transmembrane region" description="Helical" evidence="8">
    <location>
        <begin position="146"/>
        <end position="167"/>
    </location>
</feature>
<reference evidence="10" key="1">
    <citation type="submission" date="2022-05" db="EMBL/GenBank/DDBJ databases">
        <authorList>
            <person name="Pankratov T."/>
        </authorList>
    </citation>
    <scope>NUCLEOTIDE SEQUENCE</scope>
    <source>
        <strain evidence="10">BP6-180914</strain>
    </source>
</reference>
<organism evidence="10 11">
    <name type="scientific">Lichenifustis flavocetrariae</name>
    <dbReference type="NCBI Taxonomy" id="2949735"/>
    <lineage>
        <taxon>Bacteria</taxon>
        <taxon>Pseudomonadati</taxon>
        <taxon>Pseudomonadota</taxon>
        <taxon>Alphaproteobacteria</taxon>
        <taxon>Hyphomicrobiales</taxon>
        <taxon>Lichenihabitantaceae</taxon>
        <taxon>Lichenifustis</taxon>
    </lineage>
</organism>
<keyword evidence="3" id="KW-1003">Cell membrane</keyword>